<keyword evidence="6" id="KW-0804">Transcription</keyword>
<dbReference type="PROSITE" id="PS50157">
    <property type="entry name" value="ZINC_FINGER_C2H2_2"/>
    <property type="match status" value="2"/>
</dbReference>
<sequence length="395" mass="44796">MALSTARHFCSVAGCSRNYPLRKSLNRHVRTIHEGQIFACKDCSKTFSRKDHRNRHEDETHCRLTRTVRCSSCDKVMLVRTLGDHLKTHAHIEAESGAISENCLIIKDCRLWNSESLVDPLLLTSWLFCKMNLDSITQGSWDMINMHCRPTVQVLELRGFAMRTLGTIDIENYDLTRLVHSVEALMMTDAMIGNSEAVEHHKPVLHELRRRLTLGRTTSSANTHQDESLSTVVDDFRDLSCASVPSGPVTGSDSWYYKSVTRRGCACERVQDPADRTIETINNVAIEYEETPTNCPDHSYEHELKSSHSDAEALKWCWSSRQSAAAAALSGPTRLIRRNMHAFLCASTRTTFDTNAEVRCPIQKRLRRKAELRALVPSSATNCVAWLAQRTHRRD</sequence>
<dbReference type="Proteomes" id="UP000016933">
    <property type="component" value="Unassembled WGS sequence"/>
</dbReference>
<dbReference type="HOGENOM" id="CLU_698345_0_0_1"/>
<evidence type="ECO:0000256" key="7">
    <source>
        <dbReference type="ARBA" id="ARBA00023242"/>
    </source>
</evidence>
<dbReference type="eggNOG" id="ENOG502T55A">
    <property type="taxonomic scope" value="Eukaryota"/>
</dbReference>
<dbReference type="GO" id="GO:0006357">
    <property type="term" value="P:regulation of transcription by RNA polymerase II"/>
    <property type="evidence" value="ECO:0007669"/>
    <property type="project" value="TreeGrafter"/>
</dbReference>
<keyword evidence="7" id="KW-0539">Nucleus</keyword>
<evidence type="ECO:0000256" key="6">
    <source>
        <dbReference type="ARBA" id="ARBA00023163"/>
    </source>
</evidence>
<keyword evidence="11" id="KW-1185">Reference proteome</keyword>
<evidence type="ECO:0000256" key="8">
    <source>
        <dbReference type="PROSITE-ProRule" id="PRU00042"/>
    </source>
</evidence>
<dbReference type="AlphaFoldDB" id="M2Y5R1"/>
<reference evidence="11" key="1">
    <citation type="journal article" date="2012" name="PLoS Genet.">
        <title>The genomes of the fungal plant pathogens Cladosporium fulvum and Dothistroma septosporum reveal adaptation to different hosts and lifestyles but also signatures of common ancestry.</title>
        <authorList>
            <person name="de Wit P.J.G.M."/>
            <person name="van der Burgt A."/>
            <person name="Oekmen B."/>
            <person name="Stergiopoulos I."/>
            <person name="Abd-Elsalam K.A."/>
            <person name="Aerts A.L."/>
            <person name="Bahkali A.H."/>
            <person name="Beenen H.G."/>
            <person name="Chettri P."/>
            <person name="Cox M.P."/>
            <person name="Datema E."/>
            <person name="de Vries R.P."/>
            <person name="Dhillon B."/>
            <person name="Ganley A.R."/>
            <person name="Griffiths S.A."/>
            <person name="Guo Y."/>
            <person name="Hamelin R.C."/>
            <person name="Henrissat B."/>
            <person name="Kabir M.S."/>
            <person name="Jashni M.K."/>
            <person name="Kema G."/>
            <person name="Klaubauf S."/>
            <person name="Lapidus A."/>
            <person name="Levasseur A."/>
            <person name="Lindquist E."/>
            <person name="Mehrabi R."/>
            <person name="Ohm R.A."/>
            <person name="Owen T.J."/>
            <person name="Salamov A."/>
            <person name="Schwelm A."/>
            <person name="Schijlen E."/>
            <person name="Sun H."/>
            <person name="van den Burg H.A."/>
            <person name="van Ham R.C.H.J."/>
            <person name="Zhang S."/>
            <person name="Goodwin S.B."/>
            <person name="Grigoriev I.V."/>
            <person name="Collemare J."/>
            <person name="Bradshaw R.E."/>
        </authorList>
    </citation>
    <scope>NUCLEOTIDE SEQUENCE [LARGE SCALE GENOMIC DNA]</scope>
    <source>
        <strain evidence="11">NZE10 / CBS 128990</strain>
    </source>
</reference>
<evidence type="ECO:0000256" key="3">
    <source>
        <dbReference type="ARBA" id="ARBA00022771"/>
    </source>
</evidence>
<feature type="domain" description="C2H2-type" evidence="9">
    <location>
        <begin position="8"/>
        <end position="36"/>
    </location>
</feature>
<dbReference type="InterPro" id="IPR013087">
    <property type="entry name" value="Znf_C2H2_type"/>
</dbReference>
<accession>M2Y5R1</accession>
<protein>
    <recommendedName>
        <fullName evidence="9">C2H2-type domain-containing protein</fullName>
    </recommendedName>
</protein>
<evidence type="ECO:0000313" key="11">
    <source>
        <dbReference type="Proteomes" id="UP000016933"/>
    </source>
</evidence>
<evidence type="ECO:0000259" key="9">
    <source>
        <dbReference type="PROSITE" id="PS50157"/>
    </source>
</evidence>
<evidence type="ECO:0000256" key="4">
    <source>
        <dbReference type="ARBA" id="ARBA00022833"/>
    </source>
</evidence>
<dbReference type="PANTHER" id="PTHR46179:SF13">
    <property type="entry name" value="C2H2-TYPE DOMAIN-CONTAINING PROTEIN"/>
    <property type="match status" value="1"/>
</dbReference>
<dbReference type="SMART" id="SM00355">
    <property type="entry name" value="ZnF_C2H2"/>
    <property type="match status" value="3"/>
</dbReference>
<comment type="subcellular location">
    <subcellularLocation>
        <location evidence="1">Nucleus</location>
    </subcellularLocation>
</comment>
<proteinExistence type="predicted"/>
<dbReference type="EMBL" id="KB446540">
    <property type="protein sequence ID" value="EME43584.1"/>
    <property type="molecule type" value="Genomic_DNA"/>
</dbReference>
<dbReference type="OrthoDB" id="3650127at2759"/>
<reference evidence="10 11" key="2">
    <citation type="journal article" date="2012" name="PLoS Pathog.">
        <title>Diverse lifestyles and strategies of plant pathogenesis encoded in the genomes of eighteen Dothideomycetes fungi.</title>
        <authorList>
            <person name="Ohm R.A."/>
            <person name="Feau N."/>
            <person name="Henrissat B."/>
            <person name="Schoch C.L."/>
            <person name="Horwitz B.A."/>
            <person name="Barry K.W."/>
            <person name="Condon B.J."/>
            <person name="Copeland A.C."/>
            <person name="Dhillon B."/>
            <person name="Glaser F."/>
            <person name="Hesse C.N."/>
            <person name="Kosti I."/>
            <person name="LaButti K."/>
            <person name="Lindquist E.A."/>
            <person name="Lucas S."/>
            <person name="Salamov A.A."/>
            <person name="Bradshaw R.E."/>
            <person name="Ciuffetti L."/>
            <person name="Hamelin R.C."/>
            <person name="Kema G.H.J."/>
            <person name="Lawrence C."/>
            <person name="Scott J.A."/>
            <person name="Spatafora J.W."/>
            <person name="Turgeon B.G."/>
            <person name="de Wit P.J.G.M."/>
            <person name="Zhong S."/>
            <person name="Goodwin S.B."/>
            <person name="Grigoriev I.V."/>
        </authorList>
    </citation>
    <scope>NUCLEOTIDE SEQUENCE [LARGE SCALE GENOMIC DNA]</scope>
    <source>
        <strain evidence="11">NZE10 / CBS 128990</strain>
    </source>
</reference>
<dbReference type="PROSITE" id="PS00028">
    <property type="entry name" value="ZINC_FINGER_C2H2_1"/>
    <property type="match status" value="2"/>
</dbReference>
<evidence type="ECO:0000256" key="1">
    <source>
        <dbReference type="ARBA" id="ARBA00004123"/>
    </source>
</evidence>
<dbReference type="InterPro" id="IPR051061">
    <property type="entry name" value="Zinc_finger_trans_reg"/>
</dbReference>
<keyword evidence="2" id="KW-0479">Metal-binding</keyword>
<keyword evidence="5" id="KW-0805">Transcription regulation</keyword>
<organism evidence="10 11">
    <name type="scientific">Dothistroma septosporum (strain NZE10 / CBS 128990)</name>
    <name type="common">Red band needle blight fungus</name>
    <name type="synonym">Mycosphaerella pini</name>
    <dbReference type="NCBI Taxonomy" id="675120"/>
    <lineage>
        <taxon>Eukaryota</taxon>
        <taxon>Fungi</taxon>
        <taxon>Dikarya</taxon>
        <taxon>Ascomycota</taxon>
        <taxon>Pezizomycotina</taxon>
        <taxon>Dothideomycetes</taxon>
        <taxon>Dothideomycetidae</taxon>
        <taxon>Mycosphaerellales</taxon>
        <taxon>Mycosphaerellaceae</taxon>
        <taxon>Dothistroma</taxon>
    </lineage>
</organism>
<keyword evidence="4" id="KW-0862">Zinc</keyword>
<dbReference type="SUPFAM" id="SSF57667">
    <property type="entry name" value="beta-beta-alpha zinc fingers"/>
    <property type="match status" value="1"/>
</dbReference>
<name>M2Y5R1_DOTSN</name>
<gene>
    <name evidence="10" type="ORF">DOTSEDRAFT_35820</name>
</gene>
<keyword evidence="3 8" id="KW-0863">Zinc-finger</keyword>
<dbReference type="InterPro" id="IPR036236">
    <property type="entry name" value="Znf_C2H2_sf"/>
</dbReference>
<dbReference type="Gene3D" id="3.30.160.60">
    <property type="entry name" value="Classic Zinc Finger"/>
    <property type="match status" value="1"/>
</dbReference>
<dbReference type="GO" id="GO:0008270">
    <property type="term" value="F:zinc ion binding"/>
    <property type="evidence" value="ECO:0007669"/>
    <property type="project" value="UniProtKB-KW"/>
</dbReference>
<evidence type="ECO:0000313" key="10">
    <source>
        <dbReference type="EMBL" id="EME43584.1"/>
    </source>
</evidence>
<dbReference type="PANTHER" id="PTHR46179">
    <property type="entry name" value="ZINC FINGER PROTEIN"/>
    <property type="match status" value="1"/>
</dbReference>
<dbReference type="GO" id="GO:0005634">
    <property type="term" value="C:nucleus"/>
    <property type="evidence" value="ECO:0007669"/>
    <property type="project" value="UniProtKB-SubCell"/>
</dbReference>
<feature type="domain" description="C2H2-type" evidence="9">
    <location>
        <begin position="38"/>
        <end position="61"/>
    </location>
</feature>
<evidence type="ECO:0000256" key="2">
    <source>
        <dbReference type="ARBA" id="ARBA00022723"/>
    </source>
</evidence>
<evidence type="ECO:0000256" key="5">
    <source>
        <dbReference type="ARBA" id="ARBA00023015"/>
    </source>
</evidence>